<dbReference type="PROSITE" id="PS51462">
    <property type="entry name" value="NUDIX"/>
    <property type="match status" value="1"/>
</dbReference>
<proteinExistence type="predicted"/>
<keyword evidence="5" id="KW-0460">Magnesium</keyword>
<keyword evidence="9" id="KW-1185">Reference proteome</keyword>
<feature type="domain" description="Nudix hydrolase" evidence="7">
    <location>
        <begin position="28"/>
        <end position="223"/>
    </location>
</feature>
<dbReference type="CDD" id="cd18870">
    <property type="entry name" value="NUDIX_AcylCoAdiphos_Nudt19"/>
    <property type="match status" value="1"/>
</dbReference>
<dbReference type="Gene3D" id="3.90.79.10">
    <property type="entry name" value="Nucleoside Triphosphate Pyrophosphohydrolase"/>
    <property type="match status" value="1"/>
</dbReference>
<sequence length="252" mass="27565">MTDDERLEALEAERLAVQAQGGEAVATTVRDAATLIIVDESRGEPRFLMGLRGKAHVFMANRFVFPGGRVEQFDRDYADGFELAADADTRLCASTSSVFTARDAAALALAAIRETFEETGLLIAEDRPPQGRVPTAFAAFAERGLTPAAGWLVPVARAITPEGAPRRFDTRFFVINASRLSAISETFEPPTDEFDEIAWVPTSALSDHSLAPITRSVLQDVTTRIEDGTWLDASHEMPFYRVVDGGFRKDLI</sequence>
<keyword evidence="3" id="KW-0479">Metal-binding</keyword>
<protein>
    <submittedName>
        <fullName evidence="8">NUDIX domain-containing protein</fullName>
    </submittedName>
</protein>
<evidence type="ECO:0000259" key="7">
    <source>
        <dbReference type="PROSITE" id="PS51462"/>
    </source>
</evidence>
<dbReference type="PANTHER" id="PTHR12318">
    <property type="entry name" value="TESTOSTERONE-REGULATED PROTEIN RP2"/>
    <property type="match status" value="1"/>
</dbReference>
<comment type="cofactor">
    <cofactor evidence="2">
        <name>Mg(2+)</name>
        <dbReference type="ChEBI" id="CHEBI:18420"/>
    </cofactor>
</comment>
<dbReference type="InterPro" id="IPR015797">
    <property type="entry name" value="NUDIX_hydrolase-like_dom_sf"/>
</dbReference>
<evidence type="ECO:0000313" key="8">
    <source>
        <dbReference type="EMBL" id="MBP0615396.1"/>
    </source>
</evidence>
<dbReference type="InterPro" id="IPR000086">
    <property type="entry name" value="NUDIX_hydrolase_dom"/>
</dbReference>
<reference evidence="8 9" key="1">
    <citation type="submission" date="2021-04" db="EMBL/GenBank/DDBJ databases">
        <title>Whole genome sequence of Jiella sp. KSK16Y-1.</title>
        <authorList>
            <person name="Tuo L."/>
        </authorList>
    </citation>
    <scope>NUCLEOTIDE SEQUENCE [LARGE SCALE GENOMIC DNA]</scope>
    <source>
        <strain evidence="8 9">KSK16Y-1</strain>
    </source>
</reference>
<dbReference type="RefSeq" id="WP_209593793.1">
    <property type="nucleotide sequence ID" value="NZ_JAGJCF010000003.1"/>
</dbReference>
<evidence type="ECO:0000256" key="4">
    <source>
        <dbReference type="ARBA" id="ARBA00022801"/>
    </source>
</evidence>
<dbReference type="Proteomes" id="UP000678276">
    <property type="component" value="Unassembled WGS sequence"/>
</dbReference>
<dbReference type="EMBL" id="JAGJCF010000003">
    <property type="protein sequence ID" value="MBP0615396.1"/>
    <property type="molecule type" value="Genomic_DNA"/>
</dbReference>
<keyword evidence="4" id="KW-0378">Hydrolase</keyword>
<evidence type="ECO:0000256" key="1">
    <source>
        <dbReference type="ARBA" id="ARBA00001936"/>
    </source>
</evidence>
<accession>A0ABS4BGT1</accession>
<evidence type="ECO:0000256" key="6">
    <source>
        <dbReference type="ARBA" id="ARBA00023211"/>
    </source>
</evidence>
<dbReference type="SUPFAM" id="SSF55811">
    <property type="entry name" value="Nudix"/>
    <property type="match status" value="1"/>
</dbReference>
<evidence type="ECO:0000256" key="5">
    <source>
        <dbReference type="ARBA" id="ARBA00022842"/>
    </source>
</evidence>
<dbReference type="InterPro" id="IPR039121">
    <property type="entry name" value="NUDT19"/>
</dbReference>
<comment type="caution">
    <text evidence="8">The sequence shown here is derived from an EMBL/GenBank/DDBJ whole genome shotgun (WGS) entry which is preliminary data.</text>
</comment>
<evidence type="ECO:0000256" key="2">
    <source>
        <dbReference type="ARBA" id="ARBA00001946"/>
    </source>
</evidence>
<keyword evidence="6" id="KW-0464">Manganese</keyword>
<gene>
    <name evidence="8" type="ORF">J6595_07380</name>
</gene>
<comment type="cofactor">
    <cofactor evidence="1">
        <name>Mn(2+)</name>
        <dbReference type="ChEBI" id="CHEBI:29035"/>
    </cofactor>
</comment>
<organism evidence="8 9">
    <name type="scientific">Jiella mangrovi</name>
    <dbReference type="NCBI Taxonomy" id="2821407"/>
    <lineage>
        <taxon>Bacteria</taxon>
        <taxon>Pseudomonadati</taxon>
        <taxon>Pseudomonadota</taxon>
        <taxon>Alphaproteobacteria</taxon>
        <taxon>Hyphomicrobiales</taxon>
        <taxon>Aurantimonadaceae</taxon>
        <taxon>Jiella</taxon>
    </lineage>
</organism>
<evidence type="ECO:0000256" key="3">
    <source>
        <dbReference type="ARBA" id="ARBA00022723"/>
    </source>
</evidence>
<name>A0ABS4BGT1_9HYPH</name>
<evidence type="ECO:0000313" key="9">
    <source>
        <dbReference type="Proteomes" id="UP000678276"/>
    </source>
</evidence>
<dbReference type="PANTHER" id="PTHR12318:SF0">
    <property type="entry name" value="ACYL-COENZYME A DIPHOSPHATASE NUDT19"/>
    <property type="match status" value="1"/>
</dbReference>